<evidence type="ECO:0000256" key="1">
    <source>
        <dbReference type="ARBA" id="ARBA00010062"/>
    </source>
</evidence>
<reference evidence="6" key="1">
    <citation type="journal article" date="2019" name="Int. J. Syst. Evol. Microbiol.">
        <title>The Global Catalogue of Microorganisms (GCM) 10K type strain sequencing project: providing services to taxonomists for standard genome sequencing and annotation.</title>
        <authorList>
            <consortium name="The Broad Institute Genomics Platform"/>
            <consortium name="The Broad Institute Genome Sequencing Center for Infectious Disease"/>
            <person name="Wu L."/>
            <person name="Ma J."/>
        </authorList>
    </citation>
    <scope>NUCLEOTIDE SEQUENCE [LARGE SCALE GENOMIC DNA]</scope>
    <source>
        <strain evidence="6">JCM 17906</strain>
    </source>
</reference>
<evidence type="ECO:0000256" key="3">
    <source>
        <dbReference type="SAM" id="SignalP"/>
    </source>
</evidence>
<dbReference type="EMBL" id="BAABGT010000083">
    <property type="protein sequence ID" value="GAA4554646.1"/>
    <property type="molecule type" value="Genomic_DNA"/>
</dbReference>
<dbReference type="Proteomes" id="UP001501598">
    <property type="component" value="Unassembled WGS sequence"/>
</dbReference>
<evidence type="ECO:0000259" key="4">
    <source>
        <dbReference type="Pfam" id="PF13458"/>
    </source>
</evidence>
<dbReference type="InterPro" id="IPR028081">
    <property type="entry name" value="Leu-bd"/>
</dbReference>
<dbReference type="InterPro" id="IPR028082">
    <property type="entry name" value="Peripla_BP_I"/>
</dbReference>
<organism evidence="5 6">
    <name type="scientific">Pseudonocardia xishanensis</name>
    <dbReference type="NCBI Taxonomy" id="630995"/>
    <lineage>
        <taxon>Bacteria</taxon>
        <taxon>Bacillati</taxon>
        <taxon>Actinomycetota</taxon>
        <taxon>Actinomycetes</taxon>
        <taxon>Pseudonocardiales</taxon>
        <taxon>Pseudonocardiaceae</taxon>
        <taxon>Pseudonocardia</taxon>
    </lineage>
</organism>
<dbReference type="InterPro" id="IPR051010">
    <property type="entry name" value="BCAA_transport"/>
</dbReference>
<dbReference type="PANTHER" id="PTHR30483:SF6">
    <property type="entry name" value="PERIPLASMIC BINDING PROTEIN OF ABC TRANSPORTER FOR NATURAL AMINO ACIDS"/>
    <property type="match status" value="1"/>
</dbReference>
<feature type="chain" id="PRO_5045359720" evidence="3">
    <location>
        <begin position="24"/>
        <end position="402"/>
    </location>
</feature>
<keyword evidence="6" id="KW-1185">Reference proteome</keyword>
<keyword evidence="2 3" id="KW-0732">Signal</keyword>
<feature type="signal peptide" evidence="3">
    <location>
        <begin position="1"/>
        <end position="23"/>
    </location>
</feature>
<dbReference type="SUPFAM" id="SSF53822">
    <property type="entry name" value="Periplasmic binding protein-like I"/>
    <property type="match status" value="1"/>
</dbReference>
<comment type="similarity">
    <text evidence="1">Belongs to the leucine-binding protein family.</text>
</comment>
<comment type="caution">
    <text evidence="5">The sequence shown here is derived from an EMBL/GenBank/DDBJ whole genome shotgun (WGS) entry which is preliminary data.</text>
</comment>
<evidence type="ECO:0000256" key="2">
    <source>
        <dbReference type="ARBA" id="ARBA00022729"/>
    </source>
</evidence>
<dbReference type="PANTHER" id="PTHR30483">
    <property type="entry name" value="LEUCINE-SPECIFIC-BINDING PROTEIN"/>
    <property type="match status" value="1"/>
</dbReference>
<sequence>MKRQLGKVVVSCAAVGLASLLTACSGGGGDSTASAGETIKVMAMGQFVSPGLQQPEGRDAAQAAVDSINAAGGINGKQIDLIICNDKRDPNQAAQCARDAVSQNVVAVISASINFSDQVLPVLQRADIAYLKAAPTGPDEYSNDDSFPLTGGTLSDAGSAGIAMRTEGCVKPATIASPATSSQFVGKAYGWGYQSAGGAPIDINLTVPLNSPDYAPTIASLESQGIDCVGVAFAPTDMLNMGKVISQTSSTIKVFSIIGISPEEVTSAYAKDGVALTIGSAYPPLADTTFTGLDEFRTDLAAKNVPVNGVSIQGYLGFEVFQTVAAAMTGPITAESFKQALEGSTAVQVLGLEPIDFSKELPVQGYNRVFNPNAYLLQVRDGKVVVAGPPVDTTPVFSFIKP</sequence>
<protein>
    <submittedName>
        <fullName evidence="5">ABC transporter substrate-binding protein</fullName>
    </submittedName>
</protein>
<proteinExistence type="inferred from homology"/>
<evidence type="ECO:0000313" key="6">
    <source>
        <dbReference type="Proteomes" id="UP001501598"/>
    </source>
</evidence>
<name>A0ABP8RZG5_9PSEU</name>
<dbReference type="Gene3D" id="3.40.50.2300">
    <property type="match status" value="2"/>
</dbReference>
<accession>A0ABP8RZG5</accession>
<feature type="domain" description="Leucine-binding protein" evidence="4">
    <location>
        <begin position="55"/>
        <end position="382"/>
    </location>
</feature>
<evidence type="ECO:0000313" key="5">
    <source>
        <dbReference type="EMBL" id="GAA4554646.1"/>
    </source>
</evidence>
<dbReference type="PROSITE" id="PS51257">
    <property type="entry name" value="PROKAR_LIPOPROTEIN"/>
    <property type="match status" value="1"/>
</dbReference>
<gene>
    <name evidence="5" type="ORF">GCM10023175_53040</name>
</gene>
<dbReference type="Pfam" id="PF13458">
    <property type="entry name" value="Peripla_BP_6"/>
    <property type="match status" value="1"/>
</dbReference>